<evidence type="ECO:0000256" key="1">
    <source>
        <dbReference type="SAM" id="Phobius"/>
    </source>
</evidence>
<evidence type="ECO:0000313" key="2">
    <source>
        <dbReference type="EMBL" id="ACT51812.1"/>
    </source>
</evidence>
<protein>
    <recommendedName>
        <fullName evidence="4">Transmembrane protein</fullName>
    </recommendedName>
</protein>
<reference evidence="2 3" key="2">
    <citation type="journal article" date="2011" name="J. Bacteriol.">
        <title>Genomes of three methylotrophs from a single niche uncover genetic and metabolic divergence of Methylophilaceae.</title>
        <authorList>
            <person name="Lapidus A."/>
            <person name="Clum A."/>
            <person name="Labutti K."/>
            <person name="Kaluzhnaya M.G."/>
            <person name="Lim S."/>
            <person name="Beck D.A."/>
            <person name="Glavina Del Rio T."/>
            <person name="Nolan M."/>
            <person name="Mavromatis K."/>
            <person name="Huntemann M."/>
            <person name="Lucas S."/>
            <person name="Lidstrom M.E."/>
            <person name="Ivanova N."/>
            <person name="Chistoserdova L."/>
        </authorList>
    </citation>
    <scope>NUCLEOTIDE SEQUENCE [LARGE SCALE GENOMIC DNA]</scope>
    <source>
        <strain evidence="2 3">SIP3-4</strain>
    </source>
</reference>
<keyword evidence="1" id="KW-0812">Transmembrane</keyword>
<gene>
    <name evidence="2" type="ordered locus">Msip34_2575</name>
</gene>
<proteinExistence type="predicted"/>
<keyword evidence="1" id="KW-0472">Membrane</keyword>
<feature type="transmembrane region" description="Helical" evidence="1">
    <location>
        <begin position="90"/>
        <end position="116"/>
    </location>
</feature>
<feature type="transmembrane region" description="Helical" evidence="1">
    <location>
        <begin position="41"/>
        <end position="63"/>
    </location>
</feature>
<dbReference type="KEGG" id="mei:Msip34_2575"/>
<keyword evidence="1" id="KW-1133">Transmembrane helix</keyword>
<sequence length="120" mass="13411" precursor="true">MSSWLALLLAPTLAFISLSLLYVLAMPACDGPHLHVPELLLQSLPLLAFIVNFFIAMHAWRLWRRMTAAARKLDKIGAHASAPQPTPVNFVAYLGVWSGLLFALLVLVLWIVAWMFSPCW</sequence>
<reference evidence="3" key="1">
    <citation type="submission" date="2009-07" db="EMBL/GenBank/DDBJ databases">
        <title>Complete sequence of chromosome of Methylovorus sp. SIP3-4.</title>
        <authorList>
            <person name="Lucas S."/>
            <person name="Copeland A."/>
            <person name="Lapidus A."/>
            <person name="Glavina del Rio T."/>
            <person name="Tice H."/>
            <person name="Bruce D."/>
            <person name="Goodwin L."/>
            <person name="Pitluck S."/>
            <person name="Clum A."/>
            <person name="Larimer F."/>
            <person name="Land M."/>
            <person name="Hauser L."/>
            <person name="Kyrpides N."/>
            <person name="Mikhailova N."/>
            <person name="Kayluzhnaya M."/>
            <person name="Chistoserdova L."/>
        </authorList>
    </citation>
    <scope>NUCLEOTIDE SEQUENCE [LARGE SCALE GENOMIC DNA]</scope>
    <source>
        <strain evidence="3">SIP3-4</strain>
    </source>
</reference>
<name>C6XB42_METGS</name>
<dbReference type="EMBL" id="CP001674">
    <property type="protein sequence ID" value="ACT51812.1"/>
    <property type="molecule type" value="Genomic_DNA"/>
</dbReference>
<evidence type="ECO:0000313" key="3">
    <source>
        <dbReference type="Proteomes" id="UP000002743"/>
    </source>
</evidence>
<dbReference type="AlphaFoldDB" id="C6XB42"/>
<evidence type="ECO:0008006" key="4">
    <source>
        <dbReference type="Google" id="ProtNLM"/>
    </source>
</evidence>
<accession>C6XB42</accession>
<organism evidence="2 3">
    <name type="scientific">Methylovorus glucosotrophus (strain SIP3-4)</name>
    <dbReference type="NCBI Taxonomy" id="582744"/>
    <lineage>
        <taxon>Bacteria</taxon>
        <taxon>Pseudomonadati</taxon>
        <taxon>Pseudomonadota</taxon>
        <taxon>Betaproteobacteria</taxon>
        <taxon>Nitrosomonadales</taxon>
        <taxon>Methylophilaceae</taxon>
        <taxon>Methylovorus</taxon>
    </lineage>
</organism>
<dbReference type="HOGENOM" id="CLU_2046946_0_0_4"/>
<keyword evidence="3" id="KW-1185">Reference proteome</keyword>
<dbReference type="RefSeq" id="WP_015831054.1">
    <property type="nucleotide sequence ID" value="NC_012969.1"/>
</dbReference>
<dbReference type="Proteomes" id="UP000002743">
    <property type="component" value="Chromosome"/>
</dbReference>